<dbReference type="AlphaFoldDB" id="A0A1W0A353"/>
<dbReference type="GO" id="GO:0016567">
    <property type="term" value="P:protein ubiquitination"/>
    <property type="evidence" value="ECO:0007669"/>
    <property type="project" value="UniProtKB-UniPathway"/>
</dbReference>
<dbReference type="GO" id="GO:0016301">
    <property type="term" value="F:kinase activity"/>
    <property type="evidence" value="ECO:0007669"/>
    <property type="project" value="UniProtKB-KW"/>
</dbReference>
<evidence type="ECO:0000313" key="7">
    <source>
        <dbReference type="Proteomes" id="UP000243217"/>
    </source>
</evidence>
<dbReference type="InterPro" id="IPR001232">
    <property type="entry name" value="SKP1-like"/>
</dbReference>
<keyword evidence="4" id="KW-0732">Signal</keyword>
<keyword evidence="2 3" id="KW-0833">Ubl conjugation pathway</keyword>
<comment type="similarity">
    <text evidence="1 3">Belongs to the SKP1 family.</text>
</comment>
<dbReference type="UniPathway" id="UPA00143"/>
<dbReference type="InterPro" id="IPR036296">
    <property type="entry name" value="SKP1-like_dim_sf"/>
</dbReference>
<comment type="pathway">
    <text evidence="3">Protein modification; protein ubiquitination.</text>
</comment>
<evidence type="ECO:0000259" key="5">
    <source>
        <dbReference type="Pfam" id="PF01466"/>
    </source>
</evidence>
<dbReference type="CDD" id="cd18322">
    <property type="entry name" value="BTB_POZ_SKP1"/>
    <property type="match status" value="1"/>
</dbReference>
<gene>
    <name evidence="6" type="ORF">THRCLA_20819</name>
</gene>
<dbReference type="EMBL" id="JNBS01000573">
    <property type="protein sequence ID" value="OQS04685.1"/>
    <property type="molecule type" value="Genomic_DNA"/>
</dbReference>
<comment type="caution">
    <text evidence="6">The sequence shown here is derived from an EMBL/GenBank/DDBJ whole genome shotgun (WGS) entry which is preliminary data.</text>
</comment>
<evidence type="ECO:0000256" key="3">
    <source>
        <dbReference type="PIRNR" id="PIRNR028729"/>
    </source>
</evidence>
<reference evidence="6 7" key="1">
    <citation type="journal article" date="2014" name="Genome Biol. Evol.">
        <title>The secreted proteins of Achlya hypogyna and Thraustotheca clavata identify the ancestral oomycete secretome and reveal gene acquisitions by horizontal gene transfer.</title>
        <authorList>
            <person name="Misner I."/>
            <person name="Blouin N."/>
            <person name="Leonard G."/>
            <person name="Richards T.A."/>
            <person name="Lane C.E."/>
        </authorList>
    </citation>
    <scope>NUCLEOTIDE SEQUENCE [LARGE SCALE GENOMIC DNA]</scope>
    <source>
        <strain evidence="6 7">ATCC 34112</strain>
    </source>
</reference>
<dbReference type="OrthoDB" id="2342932at2759"/>
<evidence type="ECO:0000256" key="1">
    <source>
        <dbReference type="ARBA" id="ARBA00009993"/>
    </source>
</evidence>
<dbReference type="InterPro" id="IPR011333">
    <property type="entry name" value="SKP1/BTB/POZ_sf"/>
</dbReference>
<feature type="chain" id="PRO_5013229703" evidence="4">
    <location>
        <begin position="22"/>
        <end position="154"/>
    </location>
</feature>
<dbReference type="Pfam" id="PF01466">
    <property type="entry name" value="Skp1"/>
    <property type="match status" value="1"/>
</dbReference>
<accession>A0A1W0A353</accession>
<dbReference type="GO" id="GO:0006511">
    <property type="term" value="P:ubiquitin-dependent protein catabolic process"/>
    <property type="evidence" value="ECO:0007669"/>
    <property type="project" value="InterPro"/>
</dbReference>
<dbReference type="InterPro" id="IPR016072">
    <property type="entry name" value="Skp1_comp_dimer"/>
</dbReference>
<name>A0A1W0A353_9STRA</name>
<dbReference type="InterPro" id="IPR016897">
    <property type="entry name" value="SKP1"/>
</dbReference>
<evidence type="ECO:0000256" key="4">
    <source>
        <dbReference type="SAM" id="SignalP"/>
    </source>
</evidence>
<dbReference type="STRING" id="74557.A0A1W0A353"/>
<proteinExistence type="inferred from homology"/>
<dbReference type="SUPFAM" id="SSF54695">
    <property type="entry name" value="POZ domain"/>
    <property type="match status" value="1"/>
</dbReference>
<feature type="signal peptide" evidence="4">
    <location>
        <begin position="1"/>
        <end position="21"/>
    </location>
</feature>
<evidence type="ECO:0000313" key="6">
    <source>
        <dbReference type="EMBL" id="OQS04685.1"/>
    </source>
</evidence>
<sequence length="154" mass="17369">MNFYFLLFRLLMTVSLISNEGDIFQVENDAALTIGILKKEIKDGNSEYSFDFPNLNSITLNYVVGFVIHHQHSPMQKIQKPIQSKDIHDVVDPWYADFISSIGQSVLFELILVARHLEIESLTELGCAKVASIVKGKTLGEIRQTFHIENNSGA</sequence>
<dbReference type="PIRSF" id="PIRSF028729">
    <property type="entry name" value="E3_ubiquit_lig_SCF_Skp"/>
    <property type="match status" value="1"/>
</dbReference>
<dbReference type="Proteomes" id="UP000243217">
    <property type="component" value="Unassembled WGS sequence"/>
</dbReference>
<protein>
    <submittedName>
        <fullName evidence="6">S-phase kinase-associated protein 1A</fullName>
    </submittedName>
</protein>
<evidence type="ECO:0000256" key="2">
    <source>
        <dbReference type="ARBA" id="ARBA00022786"/>
    </source>
</evidence>
<dbReference type="Gene3D" id="3.30.710.10">
    <property type="entry name" value="Potassium Channel Kv1.1, Chain A"/>
    <property type="match status" value="1"/>
</dbReference>
<keyword evidence="6" id="KW-0418">Kinase</keyword>
<dbReference type="SUPFAM" id="SSF81382">
    <property type="entry name" value="Skp1 dimerisation domain-like"/>
    <property type="match status" value="1"/>
</dbReference>
<dbReference type="PANTHER" id="PTHR11165">
    <property type="entry name" value="SKP1"/>
    <property type="match status" value="1"/>
</dbReference>
<organism evidence="6 7">
    <name type="scientific">Thraustotheca clavata</name>
    <dbReference type="NCBI Taxonomy" id="74557"/>
    <lineage>
        <taxon>Eukaryota</taxon>
        <taxon>Sar</taxon>
        <taxon>Stramenopiles</taxon>
        <taxon>Oomycota</taxon>
        <taxon>Saprolegniomycetes</taxon>
        <taxon>Saprolegniales</taxon>
        <taxon>Achlyaceae</taxon>
        <taxon>Thraustotheca</taxon>
    </lineage>
</organism>
<feature type="domain" description="SKP1 component dimerisation" evidence="5">
    <location>
        <begin position="121"/>
        <end position="151"/>
    </location>
</feature>
<dbReference type="SMART" id="SM00512">
    <property type="entry name" value="Skp1"/>
    <property type="match status" value="1"/>
</dbReference>
<keyword evidence="6" id="KW-0808">Transferase</keyword>
<keyword evidence="7" id="KW-1185">Reference proteome</keyword>